<feature type="region of interest" description="Disordered" evidence="1">
    <location>
        <begin position="190"/>
        <end position="231"/>
    </location>
</feature>
<dbReference type="Proteomes" id="UP000185491">
    <property type="component" value="Chromosome"/>
</dbReference>
<dbReference type="KEGG" id="cpho:CPHO_07185"/>
<feature type="compositionally biased region" description="Basic and acidic residues" evidence="1">
    <location>
        <begin position="17"/>
        <end position="27"/>
    </location>
</feature>
<sequence>MKFYTVAGRHYYAIPSWEKHQKVDKRSKGSKYPSPDDGVLVSPINWQVIDESGEPAEDSGENSEHSGEPSEVPGTGTGEQGNRGTGEGGYGSSNQLGYPQAVDNSPPEFFSTPAANASRVACPRHINTPPDKIPPCRACQTLRLESEQSAALAEETEKARRRALIDSCPDCDSNGLAYEVGTNVARRCNHNNPKIAPSAPAAPSTAALGLPAPEQPNKPLKRPASNDEPPF</sequence>
<evidence type="ECO:0000313" key="3">
    <source>
        <dbReference type="Proteomes" id="UP000185491"/>
    </source>
</evidence>
<feature type="region of interest" description="Disordered" evidence="1">
    <location>
        <begin position="16"/>
        <end position="112"/>
    </location>
</feature>
<protein>
    <submittedName>
        <fullName evidence="2">Uncharacterized protein</fullName>
    </submittedName>
</protein>
<feature type="compositionally biased region" description="Acidic residues" evidence="1">
    <location>
        <begin position="51"/>
        <end position="61"/>
    </location>
</feature>
<evidence type="ECO:0000313" key="2">
    <source>
        <dbReference type="EMBL" id="APT92709.1"/>
    </source>
</evidence>
<dbReference type="EMBL" id="CP009249">
    <property type="protein sequence ID" value="APT92709.1"/>
    <property type="molecule type" value="Genomic_DNA"/>
</dbReference>
<feature type="compositionally biased region" description="Gly residues" evidence="1">
    <location>
        <begin position="75"/>
        <end position="91"/>
    </location>
</feature>
<dbReference type="AlphaFoldDB" id="A0A1L7D3I1"/>
<evidence type="ECO:0000256" key="1">
    <source>
        <dbReference type="SAM" id="MobiDB-lite"/>
    </source>
</evidence>
<dbReference type="STRING" id="161895.CPHO_07185"/>
<gene>
    <name evidence="2" type="ORF">CPHO_07185</name>
</gene>
<proteinExistence type="predicted"/>
<accession>A0A1L7D3I1</accession>
<name>A0A1L7D3I1_9CORY</name>
<keyword evidence="3" id="KW-1185">Reference proteome</keyword>
<organism evidence="2 3">
    <name type="scientific">Corynebacterium phocae</name>
    <dbReference type="NCBI Taxonomy" id="161895"/>
    <lineage>
        <taxon>Bacteria</taxon>
        <taxon>Bacillati</taxon>
        <taxon>Actinomycetota</taxon>
        <taxon>Actinomycetes</taxon>
        <taxon>Mycobacteriales</taxon>
        <taxon>Corynebacteriaceae</taxon>
        <taxon>Corynebacterium</taxon>
    </lineage>
</organism>
<feature type="compositionally biased region" description="Low complexity" evidence="1">
    <location>
        <begin position="196"/>
        <end position="212"/>
    </location>
</feature>
<reference evidence="2 3" key="1">
    <citation type="submission" date="2014-08" db="EMBL/GenBank/DDBJ databases">
        <title>Complete genome sequence of Corynebacterium phocae M408/89/1(T)(=DSM 44612(T)), isolated from the common seal (Phoca vitulina).</title>
        <authorList>
            <person name="Ruckert C."/>
            <person name="Albersmeier A."/>
            <person name="Winkler A."/>
            <person name="Kalinowski J."/>
        </authorList>
    </citation>
    <scope>NUCLEOTIDE SEQUENCE [LARGE SCALE GENOMIC DNA]</scope>
    <source>
        <strain evidence="2 3">M408/89/1</strain>
    </source>
</reference>